<name>A0A0F9UA04_9ZZZZ</name>
<protein>
    <submittedName>
        <fullName evidence="1">Uncharacterized protein</fullName>
    </submittedName>
</protein>
<evidence type="ECO:0000313" key="1">
    <source>
        <dbReference type="EMBL" id="KKN50443.1"/>
    </source>
</evidence>
<reference evidence="1" key="1">
    <citation type="journal article" date="2015" name="Nature">
        <title>Complex archaea that bridge the gap between prokaryotes and eukaryotes.</title>
        <authorList>
            <person name="Spang A."/>
            <person name="Saw J.H."/>
            <person name="Jorgensen S.L."/>
            <person name="Zaremba-Niedzwiedzka K."/>
            <person name="Martijn J."/>
            <person name="Lind A.E."/>
            <person name="van Eijk R."/>
            <person name="Schleper C."/>
            <person name="Guy L."/>
            <person name="Ettema T.J."/>
        </authorList>
    </citation>
    <scope>NUCLEOTIDE SEQUENCE</scope>
</reference>
<sequence>MENKKKIAMVTCDNCHETFTGLTIKQAERYKQMHKCKGDQSE</sequence>
<dbReference type="AlphaFoldDB" id="A0A0F9UA04"/>
<accession>A0A0F9UA04</accession>
<comment type="caution">
    <text evidence="1">The sequence shown here is derived from an EMBL/GenBank/DDBJ whole genome shotgun (WGS) entry which is preliminary data.</text>
</comment>
<dbReference type="EMBL" id="LAZR01001113">
    <property type="protein sequence ID" value="KKN50443.1"/>
    <property type="molecule type" value="Genomic_DNA"/>
</dbReference>
<gene>
    <name evidence="1" type="ORF">LCGC14_0632730</name>
</gene>
<proteinExistence type="predicted"/>
<organism evidence="1">
    <name type="scientific">marine sediment metagenome</name>
    <dbReference type="NCBI Taxonomy" id="412755"/>
    <lineage>
        <taxon>unclassified sequences</taxon>
        <taxon>metagenomes</taxon>
        <taxon>ecological metagenomes</taxon>
    </lineage>
</organism>